<evidence type="ECO:0000256" key="2">
    <source>
        <dbReference type="ARBA" id="ARBA00007935"/>
    </source>
</evidence>
<dbReference type="SUPFAM" id="SSF81345">
    <property type="entry name" value="ABC transporter involved in vitamin B12 uptake, BtuC"/>
    <property type="match status" value="1"/>
</dbReference>
<feature type="chain" id="PRO_5041267729" description="ABC transporter domain-containing protein" evidence="11">
    <location>
        <begin position="19"/>
        <end position="818"/>
    </location>
</feature>
<dbReference type="SMART" id="SM00382">
    <property type="entry name" value="AAA"/>
    <property type="match status" value="1"/>
</dbReference>
<feature type="transmembrane region" description="Helical" evidence="10">
    <location>
        <begin position="189"/>
        <end position="208"/>
    </location>
</feature>
<dbReference type="Pfam" id="PF00005">
    <property type="entry name" value="ABC_tran"/>
    <property type="match status" value="1"/>
</dbReference>
<dbReference type="CDD" id="cd06550">
    <property type="entry name" value="TM_ABC_iron-siderophores_like"/>
    <property type="match status" value="1"/>
</dbReference>
<dbReference type="InterPro" id="IPR000522">
    <property type="entry name" value="ABC_transptr_permease_BtuC"/>
</dbReference>
<evidence type="ECO:0000256" key="8">
    <source>
        <dbReference type="ARBA" id="ARBA00022989"/>
    </source>
</evidence>
<feature type="transmembrane region" description="Helical" evidence="10">
    <location>
        <begin position="90"/>
        <end position="110"/>
    </location>
</feature>
<comment type="similarity">
    <text evidence="2">Belongs to the binding-protein-dependent transport system permease family. FecCD subfamily.</text>
</comment>
<dbReference type="EMBL" id="JAPDRN010000119">
    <property type="protein sequence ID" value="KAJ9620816.1"/>
    <property type="molecule type" value="Genomic_DNA"/>
</dbReference>
<dbReference type="SUPFAM" id="SSF52540">
    <property type="entry name" value="P-loop containing nucleoside triphosphate hydrolases"/>
    <property type="match status" value="1"/>
</dbReference>
<evidence type="ECO:0000256" key="3">
    <source>
        <dbReference type="ARBA" id="ARBA00022448"/>
    </source>
</evidence>
<feature type="transmembrane region" description="Helical" evidence="10">
    <location>
        <begin position="309"/>
        <end position="326"/>
    </location>
</feature>
<comment type="subcellular location">
    <subcellularLocation>
        <location evidence="1">Cell membrane</location>
        <topology evidence="1">Multi-pass membrane protein</topology>
    </subcellularLocation>
</comment>
<feature type="domain" description="ABC transporter" evidence="12">
    <location>
        <begin position="322"/>
        <end position="554"/>
    </location>
</feature>
<keyword evidence="8 10" id="KW-1133">Transmembrane helix</keyword>
<feature type="transmembrane region" description="Helical" evidence="10">
    <location>
        <begin position="116"/>
        <end position="136"/>
    </location>
</feature>
<dbReference type="PANTHER" id="PTHR30472">
    <property type="entry name" value="FERRIC ENTEROBACTIN TRANSPORT SYSTEM PERMEASE PROTEIN"/>
    <property type="match status" value="1"/>
</dbReference>
<feature type="transmembrane region" description="Helical" evidence="10">
    <location>
        <begin position="238"/>
        <end position="266"/>
    </location>
</feature>
<evidence type="ECO:0000256" key="4">
    <source>
        <dbReference type="ARBA" id="ARBA00022475"/>
    </source>
</evidence>
<evidence type="ECO:0000256" key="9">
    <source>
        <dbReference type="ARBA" id="ARBA00023136"/>
    </source>
</evidence>
<evidence type="ECO:0000256" key="6">
    <source>
        <dbReference type="ARBA" id="ARBA00022741"/>
    </source>
</evidence>
<evidence type="ECO:0000256" key="7">
    <source>
        <dbReference type="ARBA" id="ARBA00022840"/>
    </source>
</evidence>
<dbReference type="Gene3D" id="3.40.50.300">
    <property type="entry name" value="P-loop containing nucleotide triphosphate hydrolases"/>
    <property type="match status" value="1"/>
</dbReference>
<dbReference type="GO" id="GO:0022857">
    <property type="term" value="F:transmembrane transporter activity"/>
    <property type="evidence" value="ECO:0007669"/>
    <property type="project" value="InterPro"/>
</dbReference>
<keyword evidence="3" id="KW-0813">Transport</keyword>
<keyword evidence="4" id="KW-1003">Cell membrane</keyword>
<comment type="caution">
    <text evidence="13">The sequence shown here is derived from an EMBL/GenBank/DDBJ whole genome shotgun (WGS) entry which is preliminary data.</text>
</comment>
<feature type="transmembrane region" description="Helical" evidence="10">
    <location>
        <begin position="278"/>
        <end position="297"/>
    </location>
</feature>
<dbReference type="AlphaFoldDB" id="A0AA38XSY8"/>
<keyword evidence="7" id="KW-0067">ATP-binding</keyword>
<dbReference type="GO" id="GO:0005524">
    <property type="term" value="F:ATP binding"/>
    <property type="evidence" value="ECO:0007669"/>
    <property type="project" value="UniProtKB-KW"/>
</dbReference>
<protein>
    <recommendedName>
        <fullName evidence="12">ABC transporter domain-containing protein</fullName>
    </recommendedName>
</protein>
<dbReference type="CDD" id="cd03214">
    <property type="entry name" value="ABC_Iron-Siderophores_B12_Hemin"/>
    <property type="match status" value="1"/>
</dbReference>
<dbReference type="PROSITE" id="PS50893">
    <property type="entry name" value="ABC_TRANSPORTER_2"/>
    <property type="match status" value="1"/>
</dbReference>
<dbReference type="NCBIfam" id="NF010068">
    <property type="entry name" value="PRK13548.1"/>
    <property type="match status" value="1"/>
</dbReference>
<accession>A0AA38XSY8</accession>
<dbReference type="InterPro" id="IPR027417">
    <property type="entry name" value="P-loop_NTPase"/>
</dbReference>
<dbReference type="InterPro" id="IPR003439">
    <property type="entry name" value="ABC_transporter-like_ATP-bd"/>
</dbReference>
<name>A0AA38XSY8_9EURO</name>
<dbReference type="GO" id="GO:0033214">
    <property type="term" value="P:siderophore-iron import into cell"/>
    <property type="evidence" value="ECO:0007669"/>
    <property type="project" value="TreeGrafter"/>
</dbReference>
<proteinExistence type="inferred from homology"/>
<keyword evidence="6" id="KW-0547">Nucleotide-binding</keyword>
<keyword evidence="9 10" id="KW-0472">Membrane</keyword>
<dbReference type="FunFam" id="1.10.3470.10:FF:000001">
    <property type="entry name" value="Vitamin B12 ABC transporter permease BtuC"/>
    <property type="match status" value="1"/>
</dbReference>
<sequence>MLLIALVALLVAVLASFAVGPLRLPPLEVMQALAVKLGLLDPQSVSSRDLAVVWQLRIPRALLGAMVGAALAMAGASLQGLFGNPLADPGIVGVSQGAALGAVAAIVLGAAGAAGWLVPVAAFAGGAAAIGLTYALARPGKGSGNATLLLVGIAMAAFCSALIGFLTYIANESELQSLVFWQMGSLARANWADVLAVLPLFAIGAFALHRLATPLDMLALGERQAQHLGLDVARTRRLLVAFSALLVGAAVAFAGSISFVGLVVPHVARLLVGPGHRWLLPLSGLLGALLIVVADTAARTLDPPAEIPLGLFSAALGAPFFLWLVLQQRRKAAQREILHGITLAFQPGTVTALVGPNGAGKSTLLGVAAGDLRADGGDVHLHGRPLRDYKAGPLARERAVMPQEHGVRFAFSVEEVVAMGRLPHPPDPQVDGAQVESAIDAAELHALRLREVQQLSGGESARTTFARVLAQDTPLLLLDEPTAALDLRHQERTLRSVRACAEAGACVIVVLHDLNLAAGYSDRIVLLEQGRVAADGTPSDVLTEANLQRVYQQDVVVLQHPRRGVPNGLMNLSRPRCALFVALIGVVGTASAAATSKVSLMTASEQASLIETRHSTGEGAAVSSFTTEYFGNGEIGMAWEDKRVLLLCKKAAYLNLPGMKPDASKLSVEQRQMVAYEAMMAGFGGIAALGAVTGESIEVANDGTETRRLGESKWAYGVERYEVATQRMPDGALRVRVRKQATVNNAKQSAPGDTFSTDEDQAARLAELAPTGSWTEVLIHGGPRKPRTDPAMSLKGWVSTVEQQAATVGDARRLHDCK</sequence>
<dbReference type="Pfam" id="PF01032">
    <property type="entry name" value="FecCD"/>
    <property type="match status" value="1"/>
</dbReference>
<dbReference type="PANTHER" id="PTHR30472:SF25">
    <property type="entry name" value="ABC TRANSPORTER PERMEASE PROTEIN MJ0876-RELATED"/>
    <property type="match status" value="1"/>
</dbReference>
<evidence type="ECO:0000256" key="10">
    <source>
        <dbReference type="SAM" id="Phobius"/>
    </source>
</evidence>
<gene>
    <name evidence="13" type="ORF">H2204_012126</name>
</gene>
<keyword evidence="11" id="KW-0732">Signal</keyword>
<dbReference type="GO" id="GO:0005886">
    <property type="term" value="C:plasma membrane"/>
    <property type="evidence" value="ECO:0007669"/>
    <property type="project" value="UniProtKB-SubCell"/>
</dbReference>
<keyword evidence="5 10" id="KW-0812">Transmembrane</keyword>
<feature type="transmembrane region" description="Helical" evidence="10">
    <location>
        <begin position="58"/>
        <end position="78"/>
    </location>
</feature>
<dbReference type="GO" id="GO:0016887">
    <property type="term" value="F:ATP hydrolysis activity"/>
    <property type="evidence" value="ECO:0007669"/>
    <property type="project" value="InterPro"/>
</dbReference>
<evidence type="ECO:0000256" key="11">
    <source>
        <dbReference type="SAM" id="SignalP"/>
    </source>
</evidence>
<evidence type="ECO:0000256" key="1">
    <source>
        <dbReference type="ARBA" id="ARBA00004651"/>
    </source>
</evidence>
<feature type="transmembrane region" description="Helical" evidence="10">
    <location>
        <begin position="148"/>
        <end position="169"/>
    </location>
</feature>
<organism evidence="13">
    <name type="scientific">Knufia peltigerae</name>
    <dbReference type="NCBI Taxonomy" id="1002370"/>
    <lineage>
        <taxon>Eukaryota</taxon>
        <taxon>Fungi</taxon>
        <taxon>Dikarya</taxon>
        <taxon>Ascomycota</taxon>
        <taxon>Pezizomycotina</taxon>
        <taxon>Eurotiomycetes</taxon>
        <taxon>Chaetothyriomycetidae</taxon>
        <taxon>Chaetothyriales</taxon>
        <taxon>Trichomeriaceae</taxon>
        <taxon>Knufia</taxon>
    </lineage>
</organism>
<reference evidence="13" key="1">
    <citation type="submission" date="2022-10" db="EMBL/GenBank/DDBJ databases">
        <title>Culturing micro-colonial fungi from biological soil crusts in the Mojave desert and describing Neophaeococcomyces mojavensis, and introducing the new genera and species Taxawa tesnikishii.</title>
        <authorList>
            <person name="Kurbessoian T."/>
            <person name="Stajich J.E."/>
        </authorList>
    </citation>
    <scope>NUCLEOTIDE SEQUENCE</scope>
    <source>
        <strain evidence="13">TK_35</strain>
    </source>
</reference>
<dbReference type="InterPro" id="IPR037294">
    <property type="entry name" value="ABC_BtuC-like"/>
</dbReference>
<evidence type="ECO:0000313" key="13">
    <source>
        <dbReference type="EMBL" id="KAJ9620816.1"/>
    </source>
</evidence>
<evidence type="ECO:0000259" key="12">
    <source>
        <dbReference type="PROSITE" id="PS50893"/>
    </source>
</evidence>
<feature type="signal peptide" evidence="11">
    <location>
        <begin position="1"/>
        <end position="18"/>
    </location>
</feature>
<evidence type="ECO:0000256" key="5">
    <source>
        <dbReference type="ARBA" id="ARBA00022692"/>
    </source>
</evidence>
<dbReference type="InterPro" id="IPR003593">
    <property type="entry name" value="AAA+_ATPase"/>
</dbReference>
<dbReference type="Gene3D" id="1.10.3470.10">
    <property type="entry name" value="ABC transporter involved in vitamin B12 uptake, BtuC"/>
    <property type="match status" value="1"/>
</dbReference>